<feature type="region of interest" description="Disordered" evidence="1">
    <location>
        <begin position="1"/>
        <end position="49"/>
    </location>
</feature>
<proteinExistence type="predicted"/>
<evidence type="ECO:0000256" key="1">
    <source>
        <dbReference type="SAM" id="MobiDB-lite"/>
    </source>
</evidence>
<reference evidence="2" key="1">
    <citation type="journal article" date="2019" name="Sci. Rep.">
        <title>Draft genome of Tanacetum cinerariifolium, the natural source of mosquito coil.</title>
        <authorList>
            <person name="Yamashiro T."/>
            <person name="Shiraishi A."/>
            <person name="Satake H."/>
            <person name="Nakayama K."/>
        </authorList>
    </citation>
    <scope>NUCLEOTIDE SEQUENCE</scope>
</reference>
<feature type="non-terminal residue" evidence="2">
    <location>
        <position position="1"/>
    </location>
</feature>
<dbReference type="AlphaFoldDB" id="A0A699XYG9"/>
<gene>
    <name evidence="2" type="ORF">Tci_932753</name>
</gene>
<protein>
    <submittedName>
        <fullName evidence="2">Uncharacterized protein</fullName>
    </submittedName>
</protein>
<dbReference type="EMBL" id="BKCJ011882524">
    <property type="protein sequence ID" value="GFD60784.1"/>
    <property type="molecule type" value="Genomic_DNA"/>
</dbReference>
<sequence>GRRSQDHSYFKPEAGRGYSSAAGTRPPGVPDRQSGRRQDALATAPGRDA</sequence>
<name>A0A699XYG9_TANCI</name>
<organism evidence="2">
    <name type="scientific">Tanacetum cinerariifolium</name>
    <name type="common">Dalmatian daisy</name>
    <name type="synonym">Chrysanthemum cinerariifolium</name>
    <dbReference type="NCBI Taxonomy" id="118510"/>
    <lineage>
        <taxon>Eukaryota</taxon>
        <taxon>Viridiplantae</taxon>
        <taxon>Streptophyta</taxon>
        <taxon>Embryophyta</taxon>
        <taxon>Tracheophyta</taxon>
        <taxon>Spermatophyta</taxon>
        <taxon>Magnoliopsida</taxon>
        <taxon>eudicotyledons</taxon>
        <taxon>Gunneridae</taxon>
        <taxon>Pentapetalae</taxon>
        <taxon>asterids</taxon>
        <taxon>campanulids</taxon>
        <taxon>Asterales</taxon>
        <taxon>Asteraceae</taxon>
        <taxon>Asteroideae</taxon>
        <taxon>Anthemideae</taxon>
        <taxon>Anthemidinae</taxon>
        <taxon>Tanacetum</taxon>
    </lineage>
</organism>
<comment type="caution">
    <text evidence="2">The sequence shown here is derived from an EMBL/GenBank/DDBJ whole genome shotgun (WGS) entry which is preliminary data.</text>
</comment>
<evidence type="ECO:0000313" key="2">
    <source>
        <dbReference type="EMBL" id="GFD60784.1"/>
    </source>
</evidence>
<accession>A0A699XYG9</accession>
<feature type="compositionally biased region" description="Basic and acidic residues" evidence="1">
    <location>
        <begin position="1"/>
        <end position="14"/>
    </location>
</feature>